<keyword evidence="8" id="KW-1185">Reference proteome</keyword>
<gene>
    <name evidence="7" type="ORF">U27_03096</name>
</gene>
<feature type="domain" description="Sigma-54 factor interaction" evidence="6">
    <location>
        <begin position="216"/>
        <end position="445"/>
    </location>
</feature>
<dbReference type="InterPro" id="IPR002197">
    <property type="entry name" value="HTH_Fis"/>
</dbReference>
<evidence type="ECO:0000259" key="6">
    <source>
        <dbReference type="PROSITE" id="PS50045"/>
    </source>
</evidence>
<evidence type="ECO:0000313" key="8">
    <source>
        <dbReference type="Proteomes" id="UP000030661"/>
    </source>
</evidence>
<dbReference type="SUPFAM" id="SSF55781">
    <property type="entry name" value="GAF domain-like"/>
    <property type="match status" value="1"/>
</dbReference>
<dbReference type="InterPro" id="IPR027417">
    <property type="entry name" value="P-loop_NTPase"/>
</dbReference>
<dbReference type="AlphaFoldDB" id="A0A081BUX9"/>
<dbReference type="PROSITE" id="PS50045">
    <property type="entry name" value="SIGMA54_INTERACT_4"/>
    <property type="match status" value="1"/>
</dbReference>
<dbReference type="STRING" id="1499967.U27_03096"/>
<evidence type="ECO:0000256" key="3">
    <source>
        <dbReference type="ARBA" id="ARBA00023015"/>
    </source>
</evidence>
<dbReference type="GO" id="GO:0043565">
    <property type="term" value="F:sequence-specific DNA binding"/>
    <property type="evidence" value="ECO:0007669"/>
    <property type="project" value="InterPro"/>
</dbReference>
<dbReference type="Gene3D" id="1.10.10.60">
    <property type="entry name" value="Homeodomain-like"/>
    <property type="match status" value="1"/>
</dbReference>
<dbReference type="Proteomes" id="UP000030661">
    <property type="component" value="Unassembled WGS sequence"/>
</dbReference>
<evidence type="ECO:0000256" key="2">
    <source>
        <dbReference type="ARBA" id="ARBA00022840"/>
    </source>
</evidence>
<dbReference type="GO" id="GO:0006355">
    <property type="term" value="P:regulation of DNA-templated transcription"/>
    <property type="evidence" value="ECO:0007669"/>
    <property type="project" value="InterPro"/>
</dbReference>
<keyword evidence="4" id="KW-0238">DNA-binding</keyword>
<proteinExistence type="predicted"/>
<evidence type="ECO:0000256" key="5">
    <source>
        <dbReference type="ARBA" id="ARBA00023163"/>
    </source>
</evidence>
<dbReference type="InterPro" id="IPR003018">
    <property type="entry name" value="GAF"/>
</dbReference>
<keyword evidence="3" id="KW-0805">Transcription regulation</keyword>
<dbReference type="PANTHER" id="PTHR32071">
    <property type="entry name" value="TRANSCRIPTIONAL REGULATORY PROTEIN"/>
    <property type="match status" value="1"/>
</dbReference>
<dbReference type="InterPro" id="IPR025943">
    <property type="entry name" value="Sigma_54_int_dom_ATP-bd_2"/>
</dbReference>
<dbReference type="InterPro" id="IPR029016">
    <property type="entry name" value="GAF-like_dom_sf"/>
</dbReference>
<dbReference type="Pfam" id="PF25601">
    <property type="entry name" value="AAA_lid_14"/>
    <property type="match status" value="1"/>
</dbReference>
<dbReference type="InterPro" id="IPR058031">
    <property type="entry name" value="AAA_lid_NorR"/>
</dbReference>
<dbReference type="Pfam" id="PF00158">
    <property type="entry name" value="Sigma54_activat"/>
    <property type="match status" value="1"/>
</dbReference>
<keyword evidence="1" id="KW-0547">Nucleotide-binding</keyword>
<reference evidence="7" key="1">
    <citation type="journal article" date="2015" name="PeerJ">
        <title>First genomic representation of candidate bacterial phylum KSB3 points to enhanced environmental sensing as a trigger of wastewater bulking.</title>
        <authorList>
            <person name="Sekiguchi Y."/>
            <person name="Ohashi A."/>
            <person name="Parks D.H."/>
            <person name="Yamauchi T."/>
            <person name="Tyson G.W."/>
            <person name="Hugenholtz P."/>
        </authorList>
    </citation>
    <scope>NUCLEOTIDE SEQUENCE [LARGE SCALE GENOMIC DNA]</scope>
</reference>
<dbReference type="PRINTS" id="PR01590">
    <property type="entry name" value="HTHFIS"/>
</dbReference>
<dbReference type="FunFam" id="3.40.50.300:FF:000006">
    <property type="entry name" value="DNA-binding transcriptional regulator NtrC"/>
    <property type="match status" value="1"/>
</dbReference>
<organism evidence="7">
    <name type="scientific">Vecturithrix granuli</name>
    <dbReference type="NCBI Taxonomy" id="1499967"/>
    <lineage>
        <taxon>Bacteria</taxon>
        <taxon>Candidatus Moduliflexota</taxon>
        <taxon>Candidatus Vecturitrichia</taxon>
        <taxon>Candidatus Vecturitrichales</taxon>
        <taxon>Candidatus Vecturitrichaceae</taxon>
        <taxon>Candidatus Vecturithrix</taxon>
    </lineage>
</organism>
<protein>
    <submittedName>
        <fullName evidence="7">Sigma54 specific transcriptional regulator, Fis family</fullName>
    </submittedName>
</protein>
<dbReference type="Gene3D" id="1.10.8.60">
    <property type="match status" value="1"/>
</dbReference>
<name>A0A081BUX9_VECG1</name>
<evidence type="ECO:0000256" key="4">
    <source>
        <dbReference type="ARBA" id="ARBA00023125"/>
    </source>
</evidence>
<dbReference type="SUPFAM" id="SSF46689">
    <property type="entry name" value="Homeodomain-like"/>
    <property type="match status" value="1"/>
</dbReference>
<keyword evidence="5" id="KW-0804">Transcription</keyword>
<dbReference type="CDD" id="cd00009">
    <property type="entry name" value="AAA"/>
    <property type="match status" value="1"/>
</dbReference>
<dbReference type="InterPro" id="IPR002078">
    <property type="entry name" value="Sigma_54_int"/>
</dbReference>
<dbReference type="GO" id="GO:0005524">
    <property type="term" value="F:ATP binding"/>
    <property type="evidence" value="ECO:0007669"/>
    <property type="project" value="UniProtKB-KW"/>
</dbReference>
<dbReference type="PROSITE" id="PS00676">
    <property type="entry name" value="SIGMA54_INTERACT_2"/>
    <property type="match status" value="1"/>
</dbReference>
<evidence type="ECO:0000313" key="7">
    <source>
        <dbReference type="EMBL" id="GAK56134.1"/>
    </source>
</evidence>
<dbReference type="Gene3D" id="3.40.50.300">
    <property type="entry name" value="P-loop containing nucleotide triphosphate hydrolases"/>
    <property type="match status" value="1"/>
</dbReference>
<dbReference type="eggNOG" id="COG3829">
    <property type="taxonomic scope" value="Bacteria"/>
</dbReference>
<dbReference type="EMBL" id="DF820464">
    <property type="protein sequence ID" value="GAK56134.1"/>
    <property type="molecule type" value="Genomic_DNA"/>
</dbReference>
<dbReference type="InterPro" id="IPR003593">
    <property type="entry name" value="AAA+_ATPase"/>
</dbReference>
<dbReference type="Pfam" id="PF01590">
    <property type="entry name" value="GAF"/>
    <property type="match status" value="1"/>
</dbReference>
<evidence type="ECO:0000256" key="1">
    <source>
        <dbReference type="ARBA" id="ARBA00022741"/>
    </source>
</evidence>
<sequence>MFTRMSTLFSMRDSLMEKGPELIRQRLTELKFRLEQVIHAWTVDDYWALLEFYVNILPVIVPAERCTIFVLEIGTEKICSIIGTGLQKMQIEPPKDKSIVGKAISSGRALLANDLESWRGYHSEVDAMTGFVTRNMVCAPIKSLTGHGVTGAIQVLNRKNREGFIAQDLQQVSDIAGHLSISIESFLLNREILRISSQLNREVERVDTGYFRDIPFIAESPTMQDVLTQVHLVSSTPVNVLIQGENGTGKELIARMIHEESARRNQPFVAVNCAAIPENLAESEFFGYEKGAFTGAETSRRGYFEEASGGTLFLDEVADMPLNIQPKFLRAIQEGEGYRLGSNRLHKYDLRILSATNKPLTREVQHNRFREDLFFRLFSVEIHLPPLRERKEDIVPLAFTFLEEICQRFDKQVAGFASEVINLFEDYAWPGNVRQLRREIERMVALTPVNAQITLDTCSRDLATSTISRTLQSGSSLDLSLPDQMQNLEIALIRSALKQARGNRTQAADLLGITRQGLHKKIKRYGLSTE</sequence>
<dbReference type="Pfam" id="PF02954">
    <property type="entry name" value="HTH_8"/>
    <property type="match status" value="1"/>
</dbReference>
<dbReference type="Gene3D" id="3.30.450.40">
    <property type="match status" value="1"/>
</dbReference>
<dbReference type="SUPFAM" id="SSF52540">
    <property type="entry name" value="P-loop containing nucleoside triphosphate hydrolases"/>
    <property type="match status" value="1"/>
</dbReference>
<accession>A0A081BUX9</accession>
<dbReference type="InterPro" id="IPR009057">
    <property type="entry name" value="Homeodomain-like_sf"/>
</dbReference>
<keyword evidence="2" id="KW-0067">ATP-binding</keyword>
<dbReference type="HOGENOM" id="CLU_000445_95_2_0"/>
<dbReference type="SMART" id="SM00382">
    <property type="entry name" value="AAA"/>
    <property type="match status" value="1"/>
</dbReference>